<dbReference type="InterPro" id="IPR012334">
    <property type="entry name" value="Pectin_lyas_fold"/>
</dbReference>
<keyword evidence="2" id="KW-0134">Cell wall</keyword>
<dbReference type="Gene3D" id="2.160.20.10">
    <property type="entry name" value="Single-stranded right-handed beta-helix, Pectin lyase-like"/>
    <property type="match status" value="1"/>
</dbReference>
<comment type="subcellular location">
    <subcellularLocation>
        <location evidence="1">Secreted</location>
        <location evidence="1">Cell wall</location>
    </subcellularLocation>
</comment>
<dbReference type="InterPro" id="IPR011050">
    <property type="entry name" value="Pectin_lyase_fold/virulence"/>
</dbReference>
<evidence type="ECO:0000256" key="1">
    <source>
        <dbReference type="ARBA" id="ARBA00004191"/>
    </source>
</evidence>
<dbReference type="EMBL" id="AP015044">
    <property type="protein sequence ID" value="BAU01237.1"/>
    <property type="molecule type" value="Genomic_DNA"/>
</dbReference>
<evidence type="ECO:0000256" key="2">
    <source>
        <dbReference type="ARBA" id="ARBA00022512"/>
    </source>
</evidence>
<dbReference type="PANTHER" id="PTHR31683:SF184">
    <property type="entry name" value="PECTATE LYASE"/>
    <property type="match status" value="1"/>
</dbReference>
<sequence length="146" mass="16627">MVIKLNYELLISSDKTIHSREYNMVIKDGAGLTMQFVNNIIIHGLKIHKSKSTPSGMIRDSWDHVGIRTRANGDDDEKKQVGFARFSKEWESGREGEGSLKCEKSGLEPYLMAPYGPIGCHMVPNESMKVRKKHVNMKKRYNGLPY</sequence>
<dbReference type="GO" id="GO:0030570">
    <property type="term" value="F:pectate lyase activity"/>
    <property type="evidence" value="ECO:0007669"/>
    <property type="project" value="InterPro"/>
</dbReference>
<dbReference type="InterPro" id="IPR045032">
    <property type="entry name" value="PEL"/>
</dbReference>
<dbReference type="SUPFAM" id="SSF51126">
    <property type="entry name" value="Pectin lyase-like"/>
    <property type="match status" value="1"/>
</dbReference>
<proteinExistence type="predicted"/>
<name>A0A0S3T8B5_PHAAN</name>
<organism evidence="3 4">
    <name type="scientific">Vigna angularis var. angularis</name>
    <dbReference type="NCBI Taxonomy" id="157739"/>
    <lineage>
        <taxon>Eukaryota</taxon>
        <taxon>Viridiplantae</taxon>
        <taxon>Streptophyta</taxon>
        <taxon>Embryophyta</taxon>
        <taxon>Tracheophyta</taxon>
        <taxon>Spermatophyta</taxon>
        <taxon>Magnoliopsida</taxon>
        <taxon>eudicotyledons</taxon>
        <taxon>Gunneridae</taxon>
        <taxon>Pentapetalae</taxon>
        <taxon>rosids</taxon>
        <taxon>fabids</taxon>
        <taxon>Fabales</taxon>
        <taxon>Fabaceae</taxon>
        <taxon>Papilionoideae</taxon>
        <taxon>50 kb inversion clade</taxon>
        <taxon>NPAAA clade</taxon>
        <taxon>indigoferoid/millettioid clade</taxon>
        <taxon>Phaseoleae</taxon>
        <taxon>Vigna</taxon>
    </lineage>
</organism>
<dbReference type="Proteomes" id="UP000291084">
    <property type="component" value="Chromosome 11"/>
</dbReference>
<dbReference type="PANTHER" id="PTHR31683">
    <property type="entry name" value="PECTATE LYASE 18-RELATED"/>
    <property type="match status" value="1"/>
</dbReference>
<protein>
    <submittedName>
        <fullName evidence="3">Uncharacterized protein</fullName>
    </submittedName>
</protein>
<dbReference type="AlphaFoldDB" id="A0A0S3T8B5"/>
<keyword evidence="2" id="KW-0964">Secreted</keyword>
<evidence type="ECO:0000313" key="3">
    <source>
        <dbReference type="EMBL" id="BAU01237.1"/>
    </source>
</evidence>
<reference evidence="3 4" key="1">
    <citation type="journal article" date="2015" name="Sci. Rep.">
        <title>The power of single molecule real-time sequencing technology in the de novo assembly of a eukaryotic genome.</title>
        <authorList>
            <person name="Sakai H."/>
            <person name="Naito K."/>
            <person name="Ogiso-Tanaka E."/>
            <person name="Takahashi Y."/>
            <person name="Iseki K."/>
            <person name="Muto C."/>
            <person name="Satou K."/>
            <person name="Teruya K."/>
            <person name="Shiroma A."/>
            <person name="Shimoji M."/>
            <person name="Hirano T."/>
            <person name="Itoh T."/>
            <person name="Kaga A."/>
            <person name="Tomooka N."/>
        </authorList>
    </citation>
    <scope>NUCLEOTIDE SEQUENCE [LARGE SCALE GENOMIC DNA]</scope>
    <source>
        <strain evidence="4">cv. Shumari</strain>
    </source>
</reference>
<gene>
    <name evidence="3" type="primary">Vigan.11G042900</name>
    <name evidence="3" type="ORF">VIGAN_11042900</name>
</gene>
<accession>A0A0S3T8B5</accession>
<keyword evidence="4" id="KW-1185">Reference proteome</keyword>
<evidence type="ECO:0000313" key="4">
    <source>
        <dbReference type="Proteomes" id="UP000291084"/>
    </source>
</evidence>